<dbReference type="SUPFAM" id="SSF74731">
    <property type="entry name" value="Ribosomal protein L20"/>
    <property type="match status" value="1"/>
</dbReference>
<dbReference type="EMBL" id="BAAAZU010000024">
    <property type="protein sequence ID" value="GAA3928727.1"/>
    <property type="molecule type" value="Genomic_DNA"/>
</dbReference>
<organism evidence="9 10">
    <name type="scientific">Luteimonas lutimaris</name>
    <dbReference type="NCBI Taxonomy" id="698645"/>
    <lineage>
        <taxon>Bacteria</taxon>
        <taxon>Pseudomonadati</taxon>
        <taxon>Pseudomonadota</taxon>
        <taxon>Gammaproteobacteria</taxon>
        <taxon>Lysobacterales</taxon>
        <taxon>Lysobacteraceae</taxon>
        <taxon>Luteimonas</taxon>
    </lineage>
</organism>
<dbReference type="NCBIfam" id="TIGR01032">
    <property type="entry name" value="rplT_bact"/>
    <property type="match status" value="1"/>
</dbReference>
<keyword evidence="3 7" id="KW-0694">RNA-binding</keyword>
<evidence type="ECO:0000256" key="1">
    <source>
        <dbReference type="ARBA" id="ARBA00007698"/>
    </source>
</evidence>
<comment type="similarity">
    <text evidence="1 7 8">Belongs to the bacterial ribosomal protein bL20 family.</text>
</comment>
<dbReference type="PANTHER" id="PTHR10986">
    <property type="entry name" value="39S RIBOSOMAL PROTEIN L20"/>
    <property type="match status" value="1"/>
</dbReference>
<evidence type="ECO:0000256" key="7">
    <source>
        <dbReference type="HAMAP-Rule" id="MF_00382"/>
    </source>
</evidence>
<accession>A0ABP7MSE4</accession>
<gene>
    <name evidence="7 9" type="primary">rplT</name>
    <name evidence="9" type="ORF">GCM10022229_23010</name>
</gene>
<reference evidence="10" key="1">
    <citation type="journal article" date="2019" name="Int. J. Syst. Evol. Microbiol.">
        <title>The Global Catalogue of Microorganisms (GCM) 10K type strain sequencing project: providing services to taxonomists for standard genome sequencing and annotation.</title>
        <authorList>
            <consortium name="The Broad Institute Genomics Platform"/>
            <consortium name="The Broad Institute Genome Sequencing Center for Infectious Disease"/>
            <person name="Wu L."/>
            <person name="Ma J."/>
        </authorList>
    </citation>
    <scope>NUCLEOTIDE SEQUENCE [LARGE SCALE GENOMIC DNA]</scope>
    <source>
        <strain evidence="10">JCM 16916</strain>
    </source>
</reference>
<dbReference type="InterPro" id="IPR049946">
    <property type="entry name" value="RIBOSOMAL_L20_CS"/>
</dbReference>
<keyword evidence="10" id="KW-1185">Reference proteome</keyword>
<protein>
    <recommendedName>
        <fullName evidence="6 7">Large ribosomal subunit protein bL20</fullName>
    </recommendedName>
</protein>
<name>A0ABP7MSE4_9GAMM</name>
<evidence type="ECO:0000256" key="6">
    <source>
        <dbReference type="ARBA" id="ARBA00035172"/>
    </source>
</evidence>
<dbReference type="HAMAP" id="MF_00382">
    <property type="entry name" value="Ribosomal_bL20"/>
    <property type="match status" value="1"/>
</dbReference>
<evidence type="ECO:0000256" key="8">
    <source>
        <dbReference type="RuleBase" id="RU000560"/>
    </source>
</evidence>
<dbReference type="Pfam" id="PF00453">
    <property type="entry name" value="Ribosomal_L20"/>
    <property type="match status" value="1"/>
</dbReference>
<evidence type="ECO:0000256" key="4">
    <source>
        <dbReference type="ARBA" id="ARBA00022980"/>
    </source>
</evidence>
<dbReference type="RefSeq" id="WP_344760139.1">
    <property type="nucleotide sequence ID" value="NZ_BAAAZU010000024.1"/>
</dbReference>
<proteinExistence type="inferred from homology"/>
<dbReference type="PRINTS" id="PR00062">
    <property type="entry name" value="RIBOSOMALL20"/>
</dbReference>
<dbReference type="Gene3D" id="6.10.160.10">
    <property type="match status" value="1"/>
</dbReference>
<dbReference type="GO" id="GO:0005840">
    <property type="term" value="C:ribosome"/>
    <property type="evidence" value="ECO:0007669"/>
    <property type="project" value="UniProtKB-KW"/>
</dbReference>
<dbReference type="InterPro" id="IPR005813">
    <property type="entry name" value="Ribosomal_bL20"/>
</dbReference>
<dbReference type="Proteomes" id="UP001501727">
    <property type="component" value="Unassembled WGS sequence"/>
</dbReference>
<dbReference type="CDD" id="cd07026">
    <property type="entry name" value="Ribosomal_L20"/>
    <property type="match status" value="1"/>
</dbReference>
<evidence type="ECO:0000256" key="5">
    <source>
        <dbReference type="ARBA" id="ARBA00023274"/>
    </source>
</evidence>
<comment type="function">
    <text evidence="7 8">Binds directly to 23S ribosomal RNA and is necessary for the in vitro assembly process of the 50S ribosomal subunit. It is not involved in the protein synthesizing functions of that subunit.</text>
</comment>
<keyword evidence="5 7" id="KW-0687">Ribonucleoprotein</keyword>
<sequence length="119" mass="13371">MARVKRGVQARRRHKKVLKQAKGYYHARRKVFRVAKQAVTKALQYAYIGRKQKKRNFRSLWIARINAASRANGISYSRFMNGLMKAGITLDRKVLADIAVHDAAGFTALAEKAKGALAA</sequence>
<dbReference type="InterPro" id="IPR035566">
    <property type="entry name" value="Ribosomal_protein_bL20_C"/>
</dbReference>
<keyword evidence="2 7" id="KW-0699">rRNA-binding</keyword>
<dbReference type="Gene3D" id="1.10.1900.20">
    <property type="entry name" value="Ribosomal protein L20"/>
    <property type="match status" value="1"/>
</dbReference>
<keyword evidence="4 7" id="KW-0689">Ribosomal protein</keyword>
<comment type="caution">
    <text evidence="9">The sequence shown here is derived from an EMBL/GenBank/DDBJ whole genome shotgun (WGS) entry which is preliminary data.</text>
</comment>
<evidence type="ECO:0000313" key="10">
    <source>
        <dbReference type="Proteomes" id="UP001501727"/>
    </source>
</evidence>
<evidence type="ECO:0000313" key="9">
    <source>
        <dbReference type="EMBL" id="GAA3928727.1"/>
    </source>
</evidence>
<evidence type="ECO:0000256" key="2">
    <source>
        <dbReference type="ARBA" id="ARBA00022730"/>
    </source>
</evidence>
<dbReference type="PROSITE" id="PS00937">
    <property type="entry name" value="RIBOSOMAL_L20"/>
    <property type="match status" value="1"/>
</dbReference>
<evidence type="ECO:0000256" key="3">
    <source>
        <dbReference type="ARBA" id="ARBA00022884"/>
    </source>
</evidence>